<dbReference type="EMBL" id="CAJNOO010000249">
    <property type="protein sequence ID" value="CAF0876523.1"/>
    <property type="molecule type" value="Genomic_DNA"/>
</dbReference>
<proteinExistence type="predicted"/>
<reference evidence="1" key="1">
    <citation type="submission" date="2021-02" db="EMBL/GenBank/DDBJ databases">
        <authorList>
            <person name="Nowell W R."/>
        </authorList>
    </citation>
    <scope>NUCLEOTIDE SEQUENCE</scope>
</reference>
<name>A0A813Y5F2_9BILA</name>
<organism evidence="1 2">
    <name type="scientific">Rotaria sordida</name>
    <dbReference type="NCBI Taxonomy" id="392033"/>
    <lineage>
        <taxon>Eukaryota</taxon>
        <taxon>Metazoa</taxon>
        <taxon>Spiralia</taxon>
        <taxon>Gnathifera</taxon>
        <taxon>Rotifera</taxon>
        <taxon>Eurotatoria</taxon>
        <taxon>Bdelloidea</taxon>
        <taxon>Philodinida</taxon>
        <taxon>Philodinidae</taxon>
        <taxon>Rotaria</taxon>
    </lineage>
</organism>
<accession>A0A813Y5F2</accession>
<gene>
    <name evidence="1" type="ORF">RFH988_LOCUS7743</name>
</gene>
<evidence type="ECO:0000313" key="1">
    <source>
        <dbReference type="EMBL" id="CAF0876523.1"/>
    </source>
</evidence>
<protein>
    <submittedName>
        <fullName evidence="1">Uncharacterized protein</fullName>
    </submittedName>
</protein>
<dbReference type="Proteomes" id="UP000663882">
    <property type="component" value="Unassembled WGS sequence"/>
</dbReference>
<evidence type="ECO:0000313" key="2">
    <source>
        <dbReference type="Proteomes" id="UP000663882"/>
    </source>
</evidence>
<sequence length="180" mass="20309">MFSNPVYNFPPQYNEKVLTQNLAGLSLNPAQTNQDPQQRQNVDFGTFQFPQPQQHMPIDIGGYIPPTVDEGNLKWLAPDDVNVSYQRGSTVVRQYNNSMIDDYYKKFTRPITDYVPIPTNGQPTYVYQNLDGKQAAAGTVPIQQPLNSELQQIVLSSTVHISRKCELCTMLKLRGSVVTL</sequence>
<dbReference type="AlphaFoldDB" id="A0A813Y5F2"/>
<comment type="caution">
    <text evidence="1">The sequence shown here is derived from an EMBL/GenBank/DDBJ whole genome shotgun (WGS) entry which is preliminary data.</text>
</comment>